<organism evidence="1 2">
    <name type="scientific">Bauhinia variegata</name>
    <name type="common">Purple orchid tree</name>
    <name type="synonym">Phanera variegata</name>
    <dbReference type="NCBI Taxonomy" id="167791"/>
    <lineage>
        <taxon>Eukaryota</taxon>
        <taxon>Viridiplantae</taxon>
        <taxon>Streptophyta</taxon>
        <taxon>Embryophyta</taxon>
        <taxon>Tracheophyta</taxon>
        <taxon>Spermatophyta</taxon>
        <taxon>Magnoliopsida</taxon>
        <taxon>eudicotyledons</taxon>
        <taxon>Gunneridae</taxon>
        <taxon>Pentapetalae</taxon>
        <taxon>rosids</taxon>
        <taxon>fabids</taxon>
        <taxon>Fabales</taxon>
        <taxon>Fabaceae</taxon>
        <taxon>Cercidoideae</taxon>
        <taxon>Cercideae</taxon>
        <taxon>Bauhiniinae</taxon>
        <taxon>Bauhinia</taxon>
    </lineage>
</organism>
<evidence type="ECO:0000313" key="2">
    <source>
        <dbReference type="Proteomes" id="UP000828941"/>
    </source>
</evidence>
<name>A0ACB9LSL3_BAUVA</name>
<dbReference type="EMBL" id="CM039436">
    <property type="protein sequence ID" value="KAI4314395.1"/>
    <property type="molecule type" value="Genomic_DNA"/>
</dbReference>
<proteinExistence type="predicted"/>
<accession>A0ACB9LSL3</accession>
<reference evidence="1 2" key="1">
    <citation type="journal article" date="2022" name="DNA Res.">
        <title>Chromosomal-level genome assembly of the orchid tree Bauhinia variegata (Leguminosae; Cercidoideae) supports the allotetraploid origin hypothesis of Bauhinia.</title>
        <authorList>
            <person name="Zhong Y."/>
            <person name="Chen Y."/>
            <person name="Zheng D."/>
            <person name="Pang J."/>
            <person name="Liu Y."/>
            <person name="Luo S."/>
            <person name="Meng S."/>
            <person name="Qian L."/>
            <person name="Wei D."/>
            <person name="Dai S."/>
            <person name="Zhou R."/>
        </authorList>
    </citation>
    <scope>NUCLEOTIDE SEQUENCE [LARGE SCALE GENOMIC DNA]</scope>
    <source>
        <strain evidence="1">BV-YZ2020</strain>
    </source>
</reference>
<gene>
    <name evidence="1" type="ORF">L6164_027308</name>
</gene>
<comment type="caution">
    <text evidence="1">The sequence shown here is derived from an EMBL/GenBank/DDBJ whole genome shotgun (WGS) entry which is preliminary data.</text>
</comment>
<keyword evidence="2" id="KW-1185">Reference proteome</keyword>
<dbReference type="Proteomes" id="UP000828941">
    <property type="component" value="Chromosome 11"/>
</dbReference>
<evidence type="ECO:0000313" key="1">
    <source>
        <dbReference type="EMBL" id="KAI4314395.1"/>
    </source>
</evidence>
<protein>
    <submittedName>
        <fullName evidence="1">Uncharacterized protein</fullName>
    </submittedName>
</protein>
<sequence>MEEALRRLNGMAPIPEPDPVDCIPDHQKKCTTAANKRNSRENGGGSGGTLRYRGVRRRPWGRYAAEIRDPQSKERRWLGTFDTAEEAACAYDCAARAMRGSKARTNFVYPNSPPHSANDHHLFPPFNLSKQSQMSFNKIHRHLGASAADWSSYANHQASDFSSAASQRNSSLNMLLLRDFLNSSSSNTSLISSLKPFHEQLPYTNGISSSSPPSTCCSCSCSSASSSLPISSGFSACCTVNPYNSAVGSSSNMLNRSDQNRETKNSETDDDSEFFPREPSGSGLLEEVVNRFFSKSKEGETSPPKAEALFNSESLPPLPASDMFVPTTQSYDETRWRFTTDEPFVVSLEQQDFPMQQLDGFNPTQAMPFGSIHDQLMLTSDLDYSLVGDVFQGSEFLTSFCSQDAECLI</sequence>